<sequence length="162" mass="17956">MLKSKYTITNTSEQKPWCDKITLSLTTKYPQELTSLNCDEIISQEPCSKVLPRPSDQMECICQPCEIPLISAQTDHSPEKDPSKNIAVTSGFTAFGTIGTLLLLYKFTPVSSWFRRRGMNNVGTDLYMNPGDAEGFLSMQGENGSLFPDNGSNNIFYHSSVG</sequence>
<protein>
    <recommendedName>
        <fullName evidence="4">CYIR protein</fullName>
    </recommendedName>
</protein>
<dbReference type="Proteomes" id="UP000006319">
    <property type="component" value="Unassembled WGS sequence"/>
</dbReference>
<proteinExistence type="predicted"/>
<keyword evidence="1" id="KW-1133">Transmembrane helix</keyword>
<evidence type="ECO:0000256" key="1">
    <source>
        <dbReference type="SAM" id="Phobius"/>
    </source>
</evidence>
<keyword evidence="1" id="KW-0812">Transmembrane</keyword>
<dbReference type="PhylomeDB" id="K6UNX1"/>
<dbReference type="OMA" id="CEETISQ"/>
<dbReference type="KEGG" id="pcy:PCYB_006320"/>
<name>K6UNX1_PLACD</name>
<keyword evidence="3" id="KW-1185">Reference proteome</keyword>
<reference evidence="2 3" key="1">
    <citation type="journal article" date="2012" name="Nat. Genet.">
        <title>Plasmodium cynomolgi genome sequences provide insight into Plasmodium vivax and the monkey malaria clade.</title>
        <authorList>
            <person name="Tachibana S."/>
            <person name="Sullivan S.A."/>
            <person name="Kawai S."/>
            <person name="Nakamura S."/>
            <person name="Kim H.R."/>
            <person name="Goto N."/>
            <person name="Arisue N."/>
            <person name="Palacpac N.M.Q."/>
            <person name="Honma H."/>
            <person name="Yagi M."/>
            <person name="Tougan T."/>
            <person name="Katakai Y."/>
            <person name="Kaneko O."/>
            <person name="Mita T."/>
            <person name="Kita K."/>
            <person name="Yasutomi Y."/>
            <person name="Sutton P.L."/>
            <person name="Shakhbatyan R."/>
            <person name="Horii T."/>
            <person name="Yasunaga T."/>
            <person name="Barnwell J.W."/>
            <person name="Escalante A.A."/>
            <person name="Carlton J.M."/>
            <person name="Tanabe K."/>
        </authorList>
    </citation>
    <scope>NUCLEOTIDE SEQUENCE [LARGE SCALE GENOMIC DNA]</scope>
    <source>
        <strain evidence="2 3">B</strain>
    </source>
</reference>
<evidence type="ECO:0000313" key="2">
    <source>
        <dbReference type="EMBL" id="GAB69883.1"/>
    </source>
</evidence>
<evidence type="ECO:0000313" key="3">
    <source>
        <dbReference type="Proteomes" id="UP000006319"/>
    </source>
</evidence>
<evidence type="ECO:0008006" key="4">
    <source>
        <dbReference type="Google" id="ProtNLM"/>
    </source>
</evidence>
<dbReference type="VEuPathDB" id="PlasmoDB:PCYB_006320"/>
<dbReference type="AlphaFoldDB" id="K6UNX1"/>
<dbReference type="EMBL" id="DF158067">
    <property type="protein sequence ID" value="GAB69883.1"/>
    <property type="molecule type" value="Genomic_DNA"/>
</dbReference>
<feature type="transmembrane region" description="Helical" evidence="1">
    <location>
        <begin position="86"/>
        <end position="107"/>
    </location>
</feature>
<dbReference type="GeneID" id="14696425"/>
<accession>K6UNX1</accession>
<gene>
    <name evidence="2" type="ORF">PCYB_006320</name>
</gene>
<dbReference type="RefSeq" id="XP_004228101.1">
    <property type="nucleotide sequence ID" value="XM_004228053.1"/>
</dbReference>
<organism evidence="2 3">
    <name type="scientific">Plasmodium cynomolgi (strain B)</name>
    <dbReference type="NCBI Taxonomy" id="1120755"/>
    <lineage>
        <taxon>Eukaryota</taxon>
        <taxon>Sar</taxon>
        <taxon>Alveolata</taxon>
        <taxon>Apicomplexa</taxon>
        <taxon>Aconoidasida</taxon>
        <taxon>Haemosporida</taxon>
        <taxon>Plasmodiidae</taxon>
        <taxon>Plasmodium</taxon>
        <taxon>Plasmodium (Plasmodium)</taxon>
    </lineage>
</organism>
<keyword evidence="1" id="KW-0472">Membrane</keyword>